<evidence type="ECO:0000313" key="1">
    <source>
        <dbReference type="EMBL" id="ACF09886.1"/>
    </source>
</evidence>
<proteinExistence type="predicted"/>
<reference evidence="1" key="1">
    <citation type="journal article" date="2008" name="ISME J.">
        <title>Hindsight in the relative abundance, metabolic potential and genome dynamics of uncultivated marine archaea from comparative metagenomic analyses of bathypelagic plankton of different oceanic regions.</title>
        <authorList>
            <person name="Martin-Cuadrado A.B."/>
            <person name="Rodriguez-Valera F."/>
            <person name="Moreira D."/>
            <person name="Alba J.C."/>
            <person name="Ivars-Martinez E."/>
            <person name="Henn M.R."/>
            <person name="Talla E."/>
            <person name="Lopez-Garcia P."/>
        </authorList>
    </citation>
    <scope>NUCLEOTIDE SEQUENCE</scope>
</reference>
<dbReference type="AlphaFoldDB" id="B3V6G2"/>
<organism evidence="1">
    <name type="scientific">uncultured marine crenarchaeote AD1000-23-H12</name>
    <dbReference type="NCBI Taxonomy" id="526638"/>
    <lineage>
        <taxon>Archaea</taxon>
        <taxon>Nitrososphaerota</taxon>
        <taxon>Nitrososphaeria</taxon>
        <taxon>Nitrosopumilales</taxon>
        <taxon>environmental samples</taxon>
    </lineage>
</organism>
<accession>B3V6G2</accession>
<dbReference type="EMBL" id="EU686635">
    <property type="protein sequence ID" value="ACF09886.1"/>
    <property type="molecule type" value="Genomic_DNA"/>
</dbReference>
<protein>
    <submittedName>
        <fullName evidence="1">Uncharacterized protein</fullName>
    </submittedName>
</protein>
<sequence length="213" mass="24185">MFKETSRINLSIATRNSKAYYIFTKLLNEMGINYNSININDDINRGTLILTTTKEKKEIKANRIITIEELSQEITTNKELIISSLYNNKEDTMLVGIDPGEKIGISIYLKHYEIYSNTFNSVEATVDNLSKIIKKSKCSKKIIRVGTGFPKIGKQLIKEIFGECENIEIEQVDESGTSSLGKNKFGKKGTRDQYSARIIAFRVGKEINVKRLN</sequence>
<name>B3V6G2_9ARCH</name>
<reference evidence="1" key="2">
    <citation type="submission" date="2008-05" db="EMBL/GenBank/DDBJ databases">
        <authorList>
            <person name="Martin-Cuadrado A.-B."/>
            <person name="Rodriguez-Valera F."/>
            <person name="Moreira D."/>
            <person name="Alba J.-C."/>
            <person name="Ivars-Martinez E."/>
            <person name="Henn M.R."/>
            <person name="Talla E."/>
            <person name="Lopez-Garcia P."/>
        </authorList>
    </citation>
    <scope>NUCLEOTIDE SEQUENCE</scope>
</reference>